<proteinExistence type="predicted"/>
<name>A0AAN7GSR5_9MYRT</name>
<reference evidence="1 2" key="1">
    <citation type="journal article" date="2023" name="Hortic Res">
        <title>Pangenome of water caltrop reveals structural variations and asymmetric subgenome divergence after allopolyploidization.</title>
        <authorList>
            <person name="Zhang X."/>
            <person name="Chen Y."/>
            <person name="Wang L."/>
            <person name="Yuan Y."/>
            <person name="Fang M."/>
            <person name="Shi L."/>
            <person name="Lu R."/>
            <person name="Comes H.P."/>
            <person name="Ma Y."/>
            <person name="Chen Y."/>
            <person name="Huang G."/>
            <person name="Zhou Y."/>
            <person name="Zheng Z."/>
            <person name="Qiu Y."/>
        </authorList>
    </citation>
    <scope>NUCLEOTIDE SEQUENCE [LARGE SCALE GENOMIC DNA]</scope>
    <source>
        <tissue evidence="1">Roots</tissue>
    </source>
</reference>
<organism evidence="1 2">
    <name type="scientific">Trapa incisa</name>
    <dbReference type="NCBI Taxonomy" id="236973"/>
    <lineage>
        <taxon>Eukaryota</taxon>
        <taxon>Viridiplantae</taxon>
        <taxon>Streptophyta</taxon>
        <taxon>Embryophyta</taxon>
        <taxon>Tracheophyta</taxon>
        <taxon>Spermatophyta</taxon>
        <taxon>Magnoliopsida</taxon>
        <taxon>eudicotyledons</taxon>
        <taxon>Gunneridae</taxon>
        <taxon>Pentapetalae</taxon>
        <taxon>rosids</taxon>
        <taxon>malvids</taxon>
        <taxon>Myrtales</taxon>
        <taxon>Lythraceae</taxon>
        <taxon>Trapa</taxon>
    </lineage>
</organism>
<evidence type="ECO:0000313" key="2">
    <source>
        <dbReference type="Proteomes" id="UP001345219"/>
    </source>
</evidence>
<comment type="caution">
    <text evidence="1">The sequence shown here is derived from an EMBL/GenBank/DDBJ whole genome shotgun (WGS) entry which is preliminary data.</text>
</comment>
<accession>A0AAN7GSR5</accession>
<evidence type="ECO:0000313" key="1">
    <source>
        <dbReference type="EMBL" id="KAK4746880.1"/>
    </source>
</evidence>
<keyword evidence="2" id="KW-1185">Reference proteome</keyword>
<gene>
    <name evidence="1" type="ORF">SAY87_025917</name>
</gene>
<dbReference type="EMBL" id="JAXIOK010000020">
    <property type="protein sequence ID" value="KAK4746880.1"/>
    <property type="molecule type" value="Genomic_DNA"/>
</dbReference>
<sequence length="121" mass="14186">MQYKSRYFKLGKCYHLTSRFHSFVNLNNSCKNTKHGSEHRQVFLPDDPFLPELIPIITKIYIVKSNSQSHENCPLRLMYNPITWTARKSIQVLLASEKDNSVFQEIFKTFSLLLLIIQGHV</sequence>
<dbReference type="AlphaFoldDB" id="A0AAN7GSR5"/>
<protein>
    <submittedName>
        <fullName evidence="1">Uncharacterized protein</fullName>
    </submittedName>
</protein>
<dbReference type="Proteomes" id="UP001345219">
    <property type="component" value="Chromosome 20"/>
</dbReference>